<evidence type="ECO:0000313" key="1">
    <source>
        <dbReference type="EMBL" id="SFS12394.1"/>
    </source>
</evidence>
<protein>
    <submittedName>
        <fullName evidence="1">Uncharacterized protein</fullName>
    </submittedName>
</protein>
<sequence length="80" mass="8616">MADTNAPANSRGQLDDVSCLLEQIEAVLLMVSDYIDHRNDQLGTAPSSALYGAMELANKAKRLVDDANEIVAAQRVREAA</sequence>
<accession>A0A1I6M9J3</accession>
<dbReference type="STRING" id="1166337.SAMN05192580_3735"/>
<dbReference type="EMBL" id="FOZG01000003">
    <property type="protein sequence ID" value="SFS12394.1"/>
    <property type="molecule type" value="Genomic_DNA"/>
</dbReference>
<dbReference type="RefSeq" id="WP_093317020.1">
    <property type="nucleotide sequence ID" value="NZ_FOZG01000003.1"/>
</dbReference>
<gene>
    <name evidence="1" type="ORF">SAMN05192580_3735</name>
</gene>
<keyword evidence="2" id="KW-1185">Reference proteome</keyword>
<reference evidence="1 2" key="1">
    <citation type="submission" date="2016-10" db="EMBL/GenBank/DDBJ databases">
        <authorList>
            <person name="de Groot N.N."/>
        </authorList>
    </citation>
    <scope>NUCLEOTIDE SEQUENCE [LARGE SCALE GENOMIC DNA]</scope>
    <source>
        <strain evidence="1 2">S5-249</strain>
    </source>
</reference>
<name>A0A1I6M9J3_9SPHN</name>
<organism evidence="1 2">
    <name type="scientific">Sphingomonas jatrophae</name>
    <dbReference type="NCBI Taxonomy" id="1166337"/>
    <lineage>
        <taxon>Bacteria</taxon>
        <taxon>Pseudomonadati</taxon>
        <taxon>Pseudomonadota</taxon>
        <taxon>Alphaproteobacteria</taxon>
        <taxon>Sphingomonadales</taxon>
        <taxon>Sphingomonadaceae</taxon>
        <taxon>Sphingomonas</taxon>
    </lineage>
</organism>
<proteinExistence type="predicted"/>
<dbReference type="AlphaFoldDB" id="A0A1I6M9J3"/>
<evidence type="ECO:0000313" key="2">
    <source>
        <dbReference type="Proteomes" id="UP000198824"/>
    </source>
</evidence>
<dbReference type="Proteomes" id="UP000198824">
    <property type="component" value="Unassembled WGS sequence"/>
</dbReference>